<dbReference type="Gene3D" id="2.60.40.150">
    <property type="entry name" value="C2 domain"/>
    <property type="match status" value="1"/>
</dbReference>
<dbReference type="PANTHER" id="PTHR10048:SF111">
    <property type="entry name" value="PHOSPHATIDYLINOSITOL 3-KINASE AGE-1"/>
    <property type="match status" value="1"/>
</dbReference>
<keyword evidence="4" id="KW-0067">ATP-binding</keyword>
<dbReference type="GO" id="GO:0005524">
    <property type="term" value="F:ATP binding"/>
    <property type="evidence" value="ECO:0007669"/>
    <property type="project" value="UniProtKB-KW"/>
</dbReference>
<keyword evidence="13" id="KW-1185">Reference proteome</keyword>
<dbReference type="InterPro" id="IPR036259">
    <property type="entry name" value="MFS_trans_sf"/>
</dbReference>
<dbReference type="GO" id="GO:0005737">
    <property type="term" value="C:cytoplasm"/>
    <property type="evidence" value="ECO:0007669"/>
    <property type="project" value="UniProtKB-ARBA"/>
</dbReference>
<feature type="transmembrane region" description="Helical" evidence="6">
    <location>
        <begin position="1215"/>
        <end position="1233"/>
    </location>
</feature>
<evidence type="ECO:0000259" key="7">
    <source>
        <dbReference type="PROSITE" id="PS50290"/>
    </source>
</evidence>
<dbReference type="GO" id="GO:0008521">
    <property type="term" value="F:acetyl-CoA transmembrane transporter activity"/>
    <property type="evidence" value="ECO:0007669"/>
    <property type="project" value="InterPro"/>
</dbReference>
<dbReference type="PANTHER" id="PTHR10048">
    <property type="entry name" value="PHOSPHATIDYLINOSITOL KINASE"/>
    <property type="match status" value="1"/>
</dbReference>
<dbReference type="GO" id="GO:0035348">
    <property type="term" value="P:acetyl-CoA transmembrane transport"/>
    <property type="evidence" value="ECO:0007669"/>
    <property type="project" value="InterPro"/>
</dbReference>
<dbReference type="Gene3D" id="3.10.20.770">
    <property type="match status" value="1"/>
</dbReference>
<keyword evidence="6" id="KW-0812">Transmembrane</keyword>
<dbReference type="Proteomes" id="UP000663879">
    <property type="component" value="Unassembled WGS sequence"/>
</dbReference>
<dbReference type="InterPro" id="IPR029071">
    <property type="entry name" value="Ubiquitin-like_domsf"/>
</dbReference>
<evidence type="ECO:0000259" key="11">
    <source>
        <dbReference type="PROSITE" id="PS51547"/>
    </source>
</evidence>
<dbReference type="Pfam" id="PF00794">
    <property type="entry name" value="PI3K_rbd"/>
    <property type="match status" value="1"/>
</dbReference>
<gene>
    <name evidence="12" type="ORF">OXX778_LOCUS6253</name>
</gene>
<dbReference type="Pfam" id="PF00792">
    <property type="entry name" value="PI3K_C2"/>
    <property type="match status" value="1"/>
</dbReference>
<feature type="transmembrane region" description="Helical" evidence="6">
    <location>
        <begin position="1091"/>
        <end position="1110"/>
    </location>
</feature>
<keyword evidence="6" id="KW-0472">Membrane</keyword>
<keyword evidence="1" id="KW-0808">Transferase</keyword>
<dbReference type="PROSITE" id="PS50290">
    <property type="entry name" value="PI3_4_KINASE_3"/>
    <property type="match status" value="1"/>
</dbReference>
<dbReference type="PROSITE" id="PS00915">
    <property type="entry name" value="PI3_4_KINASE_1"/>
    <property type="match status" value="1"/>
</dbReference>
<dbReference type="Pfam" id="PF00454">
    <property type="entry name" value="PI3_PI4_kinase"/>
    <property type="match status" value="1"/>
</dbReference>
<feature type="transmembrane region" description="Helical" evidence="6">
    <location>
        <begin position="1302"/>
        <end position="1323"/>
    </location>
</feature>
<evidence type="ECO:0000259" key="10">
    <source>
        <dbReference type="PROSITE" id="PS51546"/>
    </source>
</evidence>
<dbReference type="Pfam" id="PF13000">
    <property type="entry name" value="Acatn"/>
    <property type="match status" value="1"/>
</dbReference>
<sequence>MYYNLNECESDDIEIDFLFPNGFFYSYKFSKNLTLKELKNKLWSFIKETGDHFWFKLAESYYFSAITSDAKQIEFRDSNSKLSDLDLISWSFKVNEYEKDDSEKINDSELEYLTGFCLFEVDELKDAEIIEYRIDLLAYVRNLMLNELNQNDLDMKSHLFKISYPPNLEINLENLSYSTEKGNVEDECLSYLDIAIHDKNDQSYQILNISVNQRPSEIIREYFRIKLESILDKNLIEELIKDYEKTYVLNVCGCNEILYGNQNKMGDFKYIKKCIWLQRVPCFYLRTYDELNAKFKKYDPLLIDSIEKTIHYLIERHEMVTRKIEGYDFSIFNENSFKVLIDYVALIPKLYDCDKIFFKTALFVGKDLVTKIVESDRYDLTMINQDVKLPIQMNQRIDFDIKIKALPKFSKFCFCLYYTTKKKKTTSAFAFLSLNLYDFESFLINGKKKLFMWSLDSITDSFENISQFHTTGINHEKNSSYLQIEFLNGDNIKFPDDNHRELFYSNNNQYGFSEDFITDINGLEFIINKNSLAELSILEKRYLWKNRNKLLEYPYSLAKLAKCVDWTDFSCIQEYHKLLNIWPLIKPIDALLLLHSDIPDTKTRNFAVNCLEINMKNEEVEFYLLQLVQAIKNEPHLKNNLSKFILNRAFQNCKIGYKLFWILKTEINNPKYRDRFRIMLEILCRKKAPYFNELVKQVQAVNTLKNLSQTIKSFQPAYFNLIKKSFLKDKFSEDEFKQALSNLVSPVDDIVCLGTICPSECFLLKSAKRPLYLTWQNEQIFNHFFEDTFKLIFKNGDDLRQDMLTIQAIKLMDIIWKSENLDLKMLIYDVFPTGDKLGFIEIVKDSNTVFDILTQGGARGRYQIDDFQLFKWISDNNPKEKFNQAIDNFTKSCAGFCVATFLLGIGDRHPSNIMINKEGKLFHIDFGHFLGHFKEKFGIKRERVPFVLTEHFTKVISKGAIDPIQTYEFQKFKSLCENAYMIIRRHSKVLIDLFVIMLSSGMSELKSTDDIDYLKNKLEPEEYFIEKWILSHKAIPLGLAGSLPYILSSHKVSYADQGTFSFAFWPFSLKLLWAPLIDSIFIKKFGRRKSWLVPIQYLLGLYMIYFSFYANELIENDRSDGNSSNAIYKLTFIFVGMSFLAATQDIVVDGWALTMLSKENMSWSSTCESTGGTFGWFTGNVLFLVFESAEFSNKYIRPLFGLDTQAHGILTLETFMKFFGYIFLLTTTLVIFFKKEKEVNEDSEENAQYSLGETYKLALKIAMLPSILKLIFLLLTLRVAFSIESISFLKLVEAGVPKEKMGLLAVPLTPFQVLLPFLISKIVHHSNPFQHFAKAYFLRLILILVYCTWVYLAPMFKDENQTFPFSFFVICILLQALHSVVLYSMHMPIMYFFTKISDKNIGATYLTFLNTLSNLTRSSINTASLFIANFLTVKYCKYENNNFEINSNLSALEKVYFLKSQNQCSSKGAITECNESGGKCETYLDAYYFQTIICFLFGLIWLIWFKKYLYELQKLPASAWKIHLNKIKLK</sequence>
<dbReference type="InterPro" id="IPR002420">
    <property type="entry name" value="PI3K-type_C2_dom"/>
</dbReference>
<dbReference type="SMART" id="SM00146">
    <property type="entry name" value="PI3Kc"/>
    <property type="match status" value="1"/>
</dbReference>
<dbReference type="FunFam" id="1.10.1070.11:FF:000001">
    <property type="entry name" value="Phosphatidylinositol 4,5-bisphosphate 3-kinase catalytic subunit"/>
    <property type="match status" value="1"/>
</dbReference>
<dbReference type="GO" id="GO:0035005">
    <property type="term" value="F:1-phosphatidylinositol-4-phosphate 3-kinase activity"/>
    <property type="evidence" value="ECO:0007669"/>
    <property type="project" value="TreeGrafter"/>
</dbReference>
<dbReference type="SUPFAM" id="SSF56112">
    <property type="entry name" value="Protein kinase-like (PK-like)"/>
    <property type="match status" value="1"/>
</dbReference>
<dbReference type="InterPro" id="IPR001263">
    <property type="entry name" value="PI3K_accessory_dom"/>
</dbReference>
<dbReference type="InterPro" id="IPR003113">
    <property type="entry name" value="PI3K_ABD"/>
</dbReference>
<evidence type="ECO:0000256" key="4">
    <source>
        <dbReference type="ARBA" id="ARBA00022840"/>
    </source>
</evidence>
<dbReference type="GO" id="GO:0043491">
    <property type="term" value="P:phosphatidylinositol 3-kinase/protein kinase B signal transduction"/>
    <property type="evidence" value="ECO:0007669"/>
    <property type="project" value="TreeGrafter"/>
</dbReference>
<evidence type="ECO:0000256" key="3">
    <source>
        <dbReference type="ARBA" id="ARBA00022777"/>
    </source>
</evidence>
<evidence type="ECO:0000313" key="13">
    <source>
        <dbReference type="Proteomes" id="UP000663879"/>
    </source>
</evidence>
<dbReference type="SUPFAM" id="SSF48371">
    <property type="entry name" value="ARM repeat"/>
    <property type="match status" value="1"/>
</dbReference>
<dbReference type="PROSITE" id="PS51544">
    <property type="entry name" value="PI3K_ABD"/>
    <property type="match status" value="1"/>
</dbReference>
<comment type="similarity">
    <text evidence="5">Belongs to the PI3/PI4-kinase family.</text>
</comment>
<dbReference type="SMART" id="SM00145">
    <property type="entry name" value="PI3Ka"/>
    <property type="match status" value="1"/>
</dbReference>
<dbReference type="OrthoDB" id="6415790at2759"/>
<evidence type="ECO:0000256" key="2">
    <source>
        <dbReference type="ARBA" id="ARBA00022741"/>
    </source>
</evidence>
<feature type="domain" description="PI3K-RBD" evidence="10">
    <location>
        <begin position="189"/>
        <end position="287"/>
    </location>
</feature>
<dbReference type="InterPro" id="IPR015433">
    <property type="entry name" value="PI3/4_kinase"/>
</dbReference>
<feature type="domain" description="C2 PI3K-type" evidence="11">
    <location>
        <begin position="335"/>
        <end position="495"/>
    </location>
</feature>
<keyword evidence="3" id="KW-0418">Kinase</keyword>
<reference evidence="12" key="1">
    <citation type="submission" date="2021-02" db="EMBL/GenBank/DDBJ databases">
        <authorList>
            <person name="Nowell W R."/>
        </authorList>
    </citation>
    <scope>NUCLEOTIDE SEQUENCE</scope>
    <source>
        <strain evidence="12">Ploen Becks lab</strain>
    </source>
</reference>
<dbReference type="InterPro" id="IPR018936">
    <property type="entry name" value="PI3/4_kinase_CS"/>
</dbReference>
<dbReference type="EMBL" id="CAJNOC010000729">
    <property type="protein sequence ID" value="CAF0796738.1"/>
    <property type="molecule type" value="Genomic_DNA"/>
</dbReference>
<dbReference type="GO" id="GO:0016477">
    <property type="term" value="P:cell migration"/>
    <property type="evidence" value="ECO:0007669"/>
    <property type="project" value="TreeGrafter"/>
</dbReference>
<feature type="domain" description="PI3K-ABD" evidence="8">
    <location>
        <begin position="9"/>
        <end position="98"/>
    </location>
</feature>
<dbReference type="InterPro" id="IPR024371">
    <property type="entry name" value="AcetylCoA_trans_1-like"/>
</dbReference>
<keyword evidence="2" id="KW-0547">Nucleotide-binding</keyword>
<feature type="transmembrane region" description="Helical" evidence="6">
    <location>
        <begin position="1261"/>
        <end position="1281"/>
    </location>
</feature>
<protein>
    <submittedName>
        <fullName evidence="12">Uncharacterized protein</fullName>
    </submittedName>
</protein>
<dbReference type="InterPro" id="IPR036940">
    <property type="entry name" value="PI3/4_kinase_cat_sf"/>
</dbReference>
<proteinExistence type="inferred from homology"/>
<dbReference type="InterPro" id="IPR042236">
    <property type="entry name" value="PI3K_accessory_sf"/>
</dbReference>
<accession>A0A813SH21</accession>
<dbReference type="Gene3D" id="1.10.1070.11">
    <property type="entry name" value="Phosphatidylinositol 3-/4-kinase, catalytic domain"/>
    <property type="match status" value="1"/>
</dbReference>
<dbReference type="InterPro" id="IPR035892">
    <property type="entry name" value="C2_domain_sf"/>
</dbReference>
<dbReference type="InterPro" id="IPR000403">
    <property type="entry name" value="PI3/4_kinase_cat_dom"/>
</dbReference>
<evidence type="ECO:0000259" key="8">
    <source>
        <dbReference type="PROSITE" id="PS51544"/>
    </source>
</evidence>
<dbReference type="Pfam" id="PF02192">
    <property type="entry name" value="PI3K_p85B"/>
    <property type="match status" value="1"/>
</dbReference>
<dbReference type="InterPro" id="IPR016024">
    <property type="entry name" value="ARM-type_fold"/>
</dbReference>
<feature type="transmembrane region" description="Helical" evidence="6">
    <location>
        <begin position="1335"/>
        <end position="1353"/>
    </location>
</feature>
<dbReference type="Pfam" id="PF00613">
    <property type="entry name" value="PI3Ka"/>
    <property type="match status" value="1"/>
</dbReference>
<feature type="transmembrane region" description="Helical" evidence="6">
    <location>
        <begin position="1365"/>
        <end position="1385"/>
    </location>
</feature>
<dbReference type="SUPFAM" id="SSF49562">
    <property type="entry name" value="C2 domain (Calcium/lipid-binding domain, CaLB)"/>
    <property type="match status" value="1"/>
</dbReference>
<dbReference type="PROSITE" id="PS51547">
    <property type="entry name" value="C2_PI3K"/>
    <property type="match status" value="1"/>
</dbReference>
<dbReference type="PROSITE" id="PS51545">
    <property type="entry name" value="PIK_HELICAL"/>
    <property type="match status" value="1"/>
</dbReference>
<dbReference type="InterPro" id="IPR011009">
    <property type="entry name" value="Kinase-like_dom_sf"/>
</dbReference>
<dbReference type="GO" id="GO:0048015">
    <property type="term" value="P:phosphatidylinositol-mediated signaling"/>
    <property type="evidence" value="ECO:0007669"/>
    <property type="project" value="TreeGrafter"/>
</dbReference>
<evidence type="ECO:0000256" key="6">
    <source>
        <dbReference type="SAM" id="Phobius"/>
    </source>
</evidence>
<dbReference type="SUPFAM" id="SSF54236">
    <property type="entry name" value="Ubiquitin-like"/>
    <property type="match status" value="1"/>
</dbReference>
<dbReference type="Gene3D" id="1.25.40.70">
    <property type="entry name" value="Phosphatidylinositol 3-kinase, accessory domain (PIK)"/>
    <property type="match status" value="1"/>
</dbReference>
<evidence type="ECO:0000313" key="12">
    <source>
        <dbReference type="EMBL" id="CAF0796738.1"/>
    </source>
</evidence>
<dbReference type="InterPro" id="IPR000341">
    <property type="entry name" value="PI3K_Ras-bd_dom"/>
</dbReference>
<dbReference type="GO" id="GO:0005942">
    <property type="term" value="C:phosphatidylinositol 3-kinase complex"/>
    <property type="evidence" value="ECO:0007669"/>
    <property type="project" value="TreeGrafter"/>
</dbReference>
<dbReference type="GO" id="GO:0016303">
    <property type="term" value="F:1-phosphatidylinositol-3-kinase activity"/>
    <property type="evidence" value="ECO:0007669"/>
    <property type="project" value="TreeGrafter"/>
</dbReference>
<comment type="caution">
    <text evidence="12">The sequence shown here is derived from an EMBL/GenBank/DDBJ whole genome shotgun (WGS) entry which is preliminary data.</text>
</comment>
<evidence type="ECO:0000256" key="5">
    <source>
        <dbReference type="PROSITE-ProRule" id="PRU00880"/>
    </source>
</evidence>
<feature type="domain" description="PI3K/PI4K catalytic" evidence="7">
    <location>
        <begin position="757"/>
        <end position="1043"/>
    </location>
</feature>
<feature type="transmembrane region" description="Helical" evidence="6">
    <location>
        <begin position="1130"/>
        <end position="1153"/>
    </location>
</feature>
<feature type="domain" description="PIK helical" evidence="9">
    <location>
        <begin position="509"/>
        <end position="686"/>
    </location>
</feature>
<evidence type="ECO:0000256" key="1">
    <source>
        <dbReference type="ARBA" id="ARBA00022679"/>
    </source>
</evidence>
<dbReference type="GO" id="GO:0005886">
    <property type="term" value="C:plasma membrane"/>
    <property type="evidence" value="ECO:0007669"/>
    <property type="project" value="TreeGrafter"/>
</dbReference>
<name>A0A813SH21_9BILA</name>
<evidence type="ECO:0000259" key="9">
    <source>
        <dbReference type="PROSITE" id="PS51545"/>
    </source>
</evidence>
<dbReference type="PROSITE" id="PS51546">
    <property type="entry name" value="PI3K_RBD"/>
    <property type="match status" value="1"/>
</dbReference>
<dbReference type="SUPFAM" id="SSF103473">
    <property type="entry name" value="MFS general substrate transporter"/>
    <property type="match status" value="1"/>
</dbReference>
<dbReference type="PROSITE" id="PS00916">
    <property type="entry name" value="PI3_4_KINASE_2"/>
    <property type="match status" value="1"/>
</dbReference>
<keyword evidence="6" id="KW-1133">Transmembrane helix</keyword>
<feature type="transmembrane region" description="Helical" evidence="6">
    <location>
        <begin position="1486"/>
        <end position="1505"/>
    </location>
</feature>
<dbReference type="Gene3D" id="3.30.1010.10">
    <property type="entry name" value="Phosphatidylinositol 3-kinase Catalytic Subunit, Chain A, domain 4"/>
    <property type="match status" value="1"/>
</dbReference>
<organism evidence="12 13">
    <name type="scientific">Brachionus calyciflorus</name>
    <dbReference type="NCBI Taxonomy" id="104777"/>
    <lineage>
        <taxon>Eukaryota</taxon>
        <taxon>Metazoa</taxon>
        <taxon>Spiralia</taxon>
        <taxon>Gnathifera</taxon>
        <taxon>Rotifera</taxon>
        <taxon>Eurotatoria</taxon>
        <taxon>Monogononta</taxon>
        <taxon>Pseudotrocha</taxon>
        <taxon>Ploima</taxon>
        <taxon>Brachionidae</taxon>
        <taxon>Brachionus</taxon>
    </lineage>
</organism>